<dbReference type="EMBL" id="LAZR01031909">
    <property type="protein sequence ID" value="KKL52396.1"/>
    <property type="molecule type" value="Genomic_DNA"/>
</dbReference>
<name>A0A0F9DF56_9ZZZZ</name>
<comment type="caution">
    <text evidence="1">The sequence shown here is derived from an EMBL/GenBank/DDBJ whole genome shotgun (WGS) entry which is preliminary data.</text>
</comment>
<proteinExistence type="predicted"/>
<accession>A0A0F9DF56</accession>
<evidence type="ECO:0000313" key="1">
    <source>
        <dbReference type="EMBL" id="KKL52396.1"/>
    </source>
</evidence>
<protein>
    <submittedName>
        <fullName evidence="1">Uncharacterized protein</fullName>
    </submittedName>
</protein>
<gene>
    <name evidence="1" type="ORF">LCGC14_2285900</name>
</gene>
<sequence length="96" mass="11169">MNCGAMFKPVFNIYSGLAHLMRRFMPTLSTPLKLDVRGPFRVRRGHLVTGRYGTIEIQSVLRRMTNWQLSQWQRAGRSIGASKLEHFAMLPRRNHD</sequence>
<reference evidence="1" key="1">
    <citation type="journal article" date="2015" name="Nature">
        <title>Complex archaea that bridge the gap between prokaryotes and eukaryotes.</title>
        <authorList>
            <person name="Spang A."/>
            <person name="Saw J.H."/>
            <person name="Jorgensen S.L."/>
            <person name="Zaremba-Niedzwiedzka K."/>
            <person name="Martijn J."/>
            <person name="Lind A.E."/>
            <person name="van Eijk R."/>
            <person name="Schleper C."/>
            <person name="Guy L."/>
            <person name="Ettema T.J."/>
        </authorList>
    </citation>
    <scope>NUCLEOTIDE SEQUENCE</scope>
</reference>
<organism evidence="1">
    <name type="scientific">marine sediment metagenome</name>
    <dbReference type="NCBI Taxonomy" id="412755"/>
    <lineage>
        <taxon>unclassified sequences</taxon>
        <taxon>metagenomes</taxon>
        <taxon>ecological metagenomes</taxon>
    </lineage>
</organism>
<dbReference type="AlphaFoldDB" id="A0A0F9DF56"/>